<feature type="transmembrane region" description="Helical" evidence="15">
    <location>
        <begin position="417"/>
        <end position="436"/>
    </location>
</feature>
<feature type="domain" description="RING-type" evidence="16">
    <location>
        <begin position="582"/>
        <end position="628"/>
    </location>
</feature>
<evidence type="ECO:0000313" key="17">
    <source>
        <dbReference type="EMBL" id="ORX52129.1"/>
    </source>
</evidence>
<dbReference type="Gene3D" id="3.30.40.10">
    <property type="entry name" value="Zinc/RING finger domain, C3HC4 (zinc finger)"/>
    <property type="match status" value="1"/>
</dbReference>
<comment type="caution">
    <text evidence="17">The sequence shown here is derived from an EMBL/GenBank/DDBJ whole genome shotgun (WGS) entry which is preliminary data.</text>
</comment>
<reference evidence="17 18" key="1">
    <citation type="submission" date="2016-08" db="EMBL/GenBank/DDBJ databases">
        <title>Genomes of anaerobic fungi encode conserved fungal cellulosomes for biomass hydrolysis.</title>
        <authorList>
            <consortium name="DOE Joint Genome Institute"/>
            <person name="Haitjema C.H."/>
            <person name="Gilmore S.P."/>
            <person name="Henske J.K."/>
            <person name="Solomon K.V."/>
            <person name="De Groot R."/>
            <person name="Kuo A."/>
            <person name="Mondo S.J."/>
            <person name="Salamov A.A."/>
            <person name="Labutti K."/>
            <person name="Zhao Z."/>
            <person name="Chiniquy J."/>
            <person name="Barry K."/>
            <person name="Brewer H.M."/>
            <person name="Purvine S.O."/>
            <person name="Wright A.T."/>
            <person name="Boxma B."/>
            <person name="Van Alen T."/>
            <person name="Hackstein J.H."/>
            <person name="Baker S.E."/>
            <person name="Grigoriev I.V."/>
            <person name="O'Malley M.A."/>
        </authorList>
    </citation>
    <scope>NUCLEOTIDE SEQUENCE [LARGE SCALE GENOMIC DNA]</scope>
    <source>
        <strain evidence="18">finn</strain>
    </source>
</reference>
<keyword evidence="5" id="KW-0808">Transferase</keyword>
<keyword evidence="8" id="KW-0732">Signal</keyword>
<evidence type="ECO:0000313" key="18">
    <source>
        <dbReference type="Proteomes" id="UP000193719"/>
    </source>
</evidence>
<dbReference type="GO" id="GO:0008270">
    <property type="term" value="F:zinc ion binding"/>
    <property type="evidence" value="ECO:0007669"/>
    <property type="project" value="UniProtKB-KW"/>
</dbReference>
<evidence type="ECO:0000256" key="2">
    <source>
        <dbReference type="ARBA" id="ARBA00004127"/>
    </source>
</evidence>
<dbReference type="SMART" id="SM00184">
    <property type="entry name" value="RING"/>
    <property type="match status" value="1"/>
</dbReference>
<dbReference type="AlphaFoldDB" id="A0A1Y1VBQ9"/>
<keyword evidence="6 15" id="KW-0812">Transmembrane</keyword>
<feature type="transmembrane region" description="Helical" evidence="15">
    <location>
        <begin position="474"/>
        <end position="493"/>
    </location>
</feature>
<dbReference type="GO" id="GO:0043161">
    <property type="term" value="P:proteasome-mediated ubiquitin-dependent protein catabolic process"/>
    <property type="evidence" value="ECO:0007669"/>
    <property type="project" value="TreeGrafter"/>
</dbReference>
<accession>A0A1Y1VBQ9</accession>
<evidence type="ECO:0000256" key="14">
    <source>
        <dbReference type="PROSITE-ProRule" id="PRU00175"/>
    </source>
</evidence>
<dbReference type="PANTHER" id="PTHR22763:SF162">
    <property type="entry name" value="TRANSMEMBRANE E3 UBIQUITIN-PROTEIN LIGASE 1"/>
    <property type="match status" value="1"/>
</dbReference>
<proteinExistence type="predicted"/>
<dbReference type="Proteomes" id="UP000193719">
    <property type="component" value="Unassembled WGS sequence"/>
</dbReference>
<dbReference type="PANTHER" id="PTHR22763">
    <property type="entry name" value="RING ZINC FINGER PROTEIN"/>
    <property type="match status" value="1"/>
</dbReference>
<evidence type="ECO:0000256" key="15">
    <source>
        <dbReference type="SAM" id="Phobius"/>
    </source>
</evidence>
<dbReference type="Pfam" id="PF13639">
    <property type="entry name" value="zf-RING_2"/>
    <property type="match status" value="1"/>
</dbReference>
<dbReference type="InterPro" id="IPR013083">
    <property type="entry name" value="Znf_RING/FYVE/PHD"/>
</dbReference>
<evidence type="ECO:0000256" key="3">
    <source>
        <dbReference type="ARBA" id="ARBA00004906"/>
    </source>
</evidence>
<keyword evidence="13 15" id="KW-0472">Membrane</keyword>
<evidence type="ECO:0000256" key="6">
    <source>
        <dbReference type="ARBA" id="ARBA00022692"/>
    </source>
</evidence>
<dbReference type="OrthoDB" id="9984778at2759"/>
<dbReference type="SUPFAM" id="SSF57850">
    <property type="entry name" value="RING/U-box"/>
    <property type="match status" value="1"/>
</dbReference>
<name>A0A1Y1VBQ9_9FUNG</name>
<feature type="transmembrane region" description="Helical" evidence="15">
    <location>
        <begin position="442"/>
        <end position="462"/>
    </location>
</feature>
<dbReference type="InterPro" id="IPR001841">
    <property type="entry name" value="Znf_RING"/>
</dbReference>
<reference evidence="17 18" key="2">
    <citation type="submission" date="2016-08" db="EMBL/GenBank/DDBJ databases">
        <title>Pervasive Adenine N6-methylation of Active Genes in Fungi.</title>
        <authorList>
            <consortium name="DOE Joint Genome Institute"/>
            <person name="Mondo S.J."/>
            <person name="Dannebaum R.O."/>
            <person name="Kuo R.C."/>
            <person name="Labutti K."/>
            <person name="Haridas S."/>
            <person name="Kuo A."/>
            <person name="Salamov A."/>
            <person name="Ahrendt S.R."/>
            <person name="Lipzen A."/>
            <person name="Sullivan W."/>
            <person name="Andreopoulos W.B."/>
            <person name="Clum A."/>
            <person name="Lindquist E."/>
            <person name="Daum C."/>
            <person name="Ramamoorthy G.K."/>
            <person name="Gryganskyi A."/>
            <person name="Culley D."/>
            <person name="Magnuson J.K."/>
            <person name="James T.Y."/>
            <person name="O'Malley M.A."/>
            <person name="Stajich J.E."/>
            <person name="Spatafora J.W."/>
            <person name="Visel A."/>
            <person name="Grigoriev I.V."/>
        </authorList>
    </citation>
    <scope>NUCLEOTIDE SEQUENCE [LARGE SCALE GENOMIC DNA]</scope>
    <source>
        <strain evidence="18">finn</strain>
    </source>
</reference>
<feature type="transmembrane region" description="Helical" evidence="15">
    <location>
        <begin position="352"/>
        <end position="372"/>
    </location>
</feature>
<evidence type="ECO:0000256" key="10">
    <source>
        <dbReference type="ARBA" id="ARBA00022786"/>
    </source>
</evidence>
<evidence type="ECO:0000256" key="13">
    <source>
        <dbReference type="ARBA" id="ARBA00023136"/>
    </source>
</evidence>
<dbReference type="PROSITE" id="PS50089">
    <property type="entry name" value="ZF_RING_2"/>
    <property type="match status" value="1"/>
</dbReference>
<keyword evidence="11" id="KW-0862">Zinc</keyword>
<evidence type="ECO:0000256" key="7">
    <source>
        <dbReference type="ARBA" id="ARBA00022723"/>
    </source>
</evidence>
<dbReference type="InterPro" id="IPR021319">
    <property type="entry name" value="DUF2921"/>
</dbReference>
<dbReference type="InterPro" id="IPR050731">
    <property type="entry name" value="HRD1_E3_ubiq-ligases"/>
</dbReference>
<dbReference type="GO" id="GO:0012505">
    <property type="term" value="C:endomembrane system"/>
    <property type="evidence" value="ECO:0007669"/>
    <property type="project" value="UniProtKB-SubCell"/>
</dbReference>
<comment type="subcellular location">
    <subcellularLocation>
        <location evidence="2">Endomembrane system</location>
        <topology evidence="2">Multi-pass membrane protein</topology>
    </subcellularLocation>
</comment>
<evidence type="ECO:0000256" key="1">
    <source>
        <dbReference type="ARBA" id="ARBA00000900"/>
    </source>
</evidence>
<keyword evidence="18" id="KW-1185">Reference proteome</keyword>
<evidence type="ECO:0000256" key="9">
    <source>
        <dbReference type="ARBA" id="ARBA00022771"/>
    </source>
</evidence>
<keyword evidence="7" id="KW-0479">Metal-binding</keyword>
<dbReference type="GO" id="GO:0061630">
    <property type="term" value="F:ubiquitin protein ligase activity"/>
    <property type="evidence" value="ECO:0007669"/>
    <property type="project" value="UniProtKB-EC"/>
</dbReference>
<evidence type="ECO:0000256" key="8">
    <source>
        <dbReference type="ARBA" id="ARBA00022729"/>
    </source>
</evidence>
<gene>
    <name evidence="17" type="ORF">BCR36DRAFT_403896</name>
</gene>
<comment type="pathway">
    <text evidence="3">Protein modification; protein ubiquitination.</text>
</comment>
<sequence>MNWKNIIYVLFFVYVFYQIIHSDYETISLVELRERLNNTIYTLNKLNFGDVRNFTEIQKDLNKFFERKIENPVYYHNVTGAFSGTWSNQTLLINDNYNKTEIDIERGSFDYKNGSILYNIFENETISEDINFVEGYVKIKNKKDYTMNVKGVHFISDGYIALYGIPLKDSFPLKEISLMMHSEFYFNNTVKVIQERLKQDIEELNNLIEKNPNAVEKFYNNTSSTSEDDYDDENPSNCKFNIFFKLKSVNTTDSELLEYEKELKKPTGIKPLLKTAPPLEGDSLLYSENCKLYLKLDNNAKGKKIENIILKYTYTTVGSIFTTLATIILYGIQQKHTPSQPSLSKISGISQIMVSFLNLIVITVNILMGTSVDGYNSTLYITAASFKGISFIFFERIYIMKVIDRYVNVNNSGNSNILLICYWLFAFVGQIFILTLLNGRLIAFYIIMFILYSYWIPQIIYNVKNNAEKPLSKIYLYGMSIVQLYVLVFIYNLDININIDQFNINFIYIIIAYTFLQVLILSLQNKYGPLFLIPEKFLPQRYNYHPILPIYNEKEEEEGEHVDANDTSVSSPLEGIYVNQECAICFTNIVENNKVNNKDYMVTPCHHIFHTECLKHWMNIKMECPVCRAELPQ</sequence>
<dbReference type="EMBL" id="MCFH01000016">
    <property type="protein sequence ID" value="ORX52129.1"/>
    <property type="molecule type" value="Genomic_DNA"/>
</dbReference>
<dbReference type="SMART" id="SM00744">
    <property type="entry name" value="RINGv"/>
    <property type="match status" value="1"/>
</dbReference>
<feature type="transmembrane region" description="Helical" evidence="15">
    <location>
        <begin position="378"/>
        <end position="397"/>
    </location>
</feature>
<evidence type="ECO:0000256" key="11">
    <source>
        <dbReference type="ARBA" id="ARBA00022833"/>
    </source>
</evidence>
<evidence type="ECO:0000259" key="16">
    <source>
        <dbReference type="PROSITE" id="PS50089"/>
    </source>
</evidence>
<keyword evidence="10" id="KW-0833">Ubl conjugation pathway</keyword>
<dbReference type="Pfam" id="PF11145">
    <property type="entry name" value="DUF2921"/>
    <property type="match status" value="1"/>
</dbReference>
<comment type="catalytic activity">
    <reaction evidence="1">
        <text>S-ubiquitinyl-[E2 ubiquitin-conjugating enzyme]-L-cysteine + [acceptor protein]-L-lysine = [E2 ubiquitin-conjugating enzyme]-L-cysteine + N(6)-ubiquitinyl-[acceptor protein]-L-lysine.</text>
        <dbReference type="EC" id="2.3.2.27"/>
    </reaction>
</comment>
<protein>
    <recommendedName>
        <fullName evidence="4">RING-type E3 ubiquitin transferase</fullName>
        <ecNumber evidence="4">2.3.2.27</ecNumber>
    </recommendedName>
</protein>
<evidence type="ECO:0000256" key="4">
    <source>
        <dbReference type="ARBA" id="ARBA00012483"/>
    </source>
</evidence>
<dbReference type="InterPro" id="IPR011016">
    <property type="entry name" value="Znf_RING-CH"/>
</dbReference>
<organism evidence="17 18">
    <name type="scientific">Piromyces finnis</name>
    <dbReference type="NCBI Taxonomy" id="1754191"/>
    <lineage>
        <taxon>Eukaryota</taxon>
        <taxon>Fungi</taxon>
        <taxon>Fungi incertae sedis</taxon>
        <taxon>Chytridiomycota</taxon>
        <taxon>Chytridiomycota incertae sedis</taxon>
        <taxon>Neocallimastigomycetes</taxon>
        <taxon>Neocallimastigales</taxon>
        <taxon>Neocallimastigaceae</taxon>
        <taxon>Piromyces</taxon>
    </lineage>
</organism>
<dbReference type="EC" id="2.3.2.27" evidence="4"/>
<keyword evidence="12 15" id="KW-1133">Transmembrane helix</keyword>
<evidence type="ECO:0000256" key="5">
    <source>
        <dbReference type="ARBA" id="ARBA00022679"/>
    </source>
</evidence>
<keyword evidence="9 14" id="KW-0863">Zinc-finger</keyword>
<feature type="transmembrane region" description="Helical" evidence="15">
    <location>
        <begin position="312"/>
        <end position="332"/>
    </location>
</feature>
<dbReference type="STRING" id="1754191.A0A1Y1VBQ9"/>
<evidence type="ECO:0000256" key="12">
    <source>
        <dbReference type="ARBA" id="ARBA00022989"/>
    </source>
</evidence>
<feature type="transmembrane region" description="Helical" evidence="15">
    <location>
        <begin position="505"/>
        <end position="523"/>
    </location>
</feature>